<reference evidence="4" key="2">
    <citation type="submission" date="2016-10" db="EMBL/GenBank/DDBJ databases">
        <authorList>
            <person name="de Groot N.N."/>
        </authorList>
    </citation>
    <scope>NUCLEOTIDE SEQUENCE [LARGE SCALE GENOMIC DNA]</scope>
    <source>
        <strain evidence="4">DSM 12489</strain>
    </source>
</reference>
<dbReference type="InterPro" id="IPR029063">
    <property type="entry name" value="SAM-dependent_MTases_sf"/>
</dbReference>
<dbReference type="Pfam" id="PF03602">
    <property type="entry name" value="Cons_hypoth95"/>
    <property type="match status" value="1"/>
</dbReference>
<dbReference type="EMBL" id="FNOJ01000009">
    <property type="protein sequence ID" value="SDW60022.1"/>
    <property type="molecule type" value="Genomic_DNA"/>
</dbReference>
<keyword evidence="2 4" id="KW-0808">Transferase</keyword>
<organism evidence="4 5">
    <name type="scientific">Alicyclobacillus hesperidum</name>
    <dbReference type="NCBI Taxonomy" id="89784"/>
    <lineage>
        <taxon>Bacteria</taxon>
        <taxon>Bacillati</taxon>
        <taxon>Bacillota</taxon>
        <taxon>Bacilli</taxon>
        <taxon>Bacillales</taxon>
        <taxon>Alicyclobacillaceae</taxon>
        <taxon>Alicyclobacillus</taxon>
    </lineage>
</organism>
<protein>
    <submittedName>
        <fullName evidence="4">16S rRNA (Guanine966-N2)-methyltransferase</fullName>
    </submittedName>
    <submittedName>
        <fullName evidence="3">rRNA methyltransferase</fullName>
    </submittedName>
</protein>
<evidence type="ECO:0000313" key="3">
    <source>
        <dbReference type="EMBL" id="GLV14624.1"/>
    </source>
</evidence>
<gene>
    <name evidence="3" type="ORF">Heshes_23080</name>
    <name evidence="4" type="ORF">SAMN04489725_10920</name>
</gene>
<dbReference type="EMBL" id="BSRA01000014">
    <property type="protein sequence ID" value="GLV14624.1"/>
    <property type="molecule type" value="Genomic_DNA"/>
</dbReference>
<dbReference type="PANTHER" id="PTHR43542:SF1">
    <property type="entry name" value="METHYLTRANSFERASE"/>
    <property type="match status" value="1"/>
</dbReference>
<evidence type="ECO:0000313" key="4">
    <source>
        <dbReference type="EMBL" id="SDW60022.1"/>
    </source>
</evidence>
<dbReference type="CDD" id="cd02440">
    <property type="entry name" value="AdoMet_MTases"/>
    <property type="match status" value="1"/>
</dbReference>
<dbReference type="Gene3D" id="3.40.50.150">
    <property type="entry name" value="Vaccinia Virus protein VP39"/>
    <property type="match status" value="1"/>
</dbReference>
<dbReference type="STRING" id="89784.SAMN04489725_10920"/>
<dbReference type="GO" id="GO:0031167">
    <property type="term" value="P:rRNA methylation"/>
    <property type="evidence" value="ECO:0007669"/>
    <property type="project" value="InterPro"/>
</dbReference>
<keyword evidence="1 4" id="KW-0489">Methyltransferase</keyword>
<sequence length="190" mass="21158">MRVIAGKWRSMPLVAPKGAATRPTTDRVKESMFNLIPHSLSGVVVDLFAGSGALGIEALSRGAERAIFVDRDGRALRTIRDNLMRVQGLAQAELWQSHWRQAIEQLYNMGDTLAYVFVDPPYAERLWQPVLEALPADRIIGGVVCELPKEMELPDVINDFAKVKYRVYGDIAIALYEPVLGNRDKGDDHA</sequence>
<accession>A0A1H2UVA6</accession>
<evidence type="ECO:0000256" key="1">
    <source>
        <dbReference type="ARBA" id="ARBA00022603"/>
    </source>
</evidence>
<dbReference type="Proteomes" id="UP000182589">
    <property type="component" value="Unassembled WGS sequence"/>
</dbReference>
<dbReference type="Proteomes" id="UP001157137">
    <property type="component" value="Unassembled WGS sequence"/>
</dbReference>
<reference evidence="3" key="3">
    <citation type="submission" date="2023-02" db="EMBL/GenBank/DDBJ databases">
        <title>Proposal of a novel subspecies: Alicyclobacillus hesperidum subspecies aegle.</title>
        <authorList>
            <person name="Goto K."/>
            <person name="Fujii T."/>
            <person name="Yasui K."/>
            <person name="Mochida K."/>
            <person name="Kato-Tanaka Y."/>
            <person name="Morohoshi S."/>
            <person name="An S.Y."/>
            <person name="Kasai H."/>
            <person name="Yokota A."/>
        </authorList>
    </citation>
    <scope>NUCLEOTIDE SEQUENCE</scope>
    <source>
        <strain evidence="3">DSM 12766</strain>
    </source>
</reference>
<dbReference type="PANTHER" id="PTHR43542">
    <property type="entry name" value="METHYLTRANSFERASE"/>
    <property type="match status" value="1"/>
</dbReference>
<keyword evidence="5" id="KW-1185">Reference proteome</keyword>
<evidence type="ECO:0000313" key="5">
    <source>
        <dbReference type="Proteomes" id="UP000182589"/>
    </source>
</evidence>
<dbReference type="GO" id="GO:0008168">
    <property type="term" value="F:methyltransferase activity"/>
    <property type="evidence" value="ECO:0007669"/>
    <property type="project" value="UniProtKB-KW"/>
</dbReference>
<dbReference type="NCBIfam" id="TIGR00095">
    <property type="entry name" value="16S rRNA (guanine(966)-N(2))-methyltransferase RsmD"/>
    <property type="match status" value="1"/>
</dbReference>
<dbReference type="SUPFAM" id="SSF53335">
    <property type="entry name" value="S-adenosyl-L-methionine-dependent methyltransferases"/>
    <property type="match status" value="1"/>
</dbReference>
<evidence type="ECO:0000256" key="2">
    <source>
        <dbReference type="ARBA" id="ARBA00022679"/>
    </source>
</evidence>
<reference evidence="5" key="1">
    <citation type="submission" date="2016-10" db="EMBL/GenBank/DDBJ databases">
        <authorList>
            <person name="Varghese N."/>
        </authorList>
    </citation>
    <scope>NUCLEOTIDE SEQUENCE [LARGE SCALE GENOMIC DNA]</scope>
    <source>
        <strain evidence="5">DSM 12489</strain>
    </source>
</reference>
<dbReference type="InterPro" id="IPR004398">
    <property type="entry name" value="RNA_MeTrfase_RsmD"/>
</dbReference>
<dbReference type="AlphaFoldDB" id="A0A1H2UVA6"/>
<dbReference type="PIRSF" id="PIRSF004553">
    <property type="entry name" value="CHP00095"/>
    <property type="match status" value="1"/>
</dbReference>
<proteinExistence type="predicted"/>
<name>A0A1H2UVA6_9BACL</name>